<accession>A0A183HK40</accession>
<evidence type="ECO:0000313" key="2">
    <source>
        <dbReference type="EMBL" id="VDO52827.1"/>
    </source>
</evidence>
<dbReference type="SUPFAM" id="SSF53613">
    <property type="entry name" value="Ribokinase-like"/>
    <property type="match status" value="1"/>
</dbReference>
<reference evidence="2 3" key="2">
    <citation type="submission" date="2018-11" db="EMBL/GenBank/DDBJ databases">
        <authorList>
            <consortium name="Pathogen Informatics"/>
        </authorList>
    </citation>
    <scope>NUCLEOTIDE SEQUENCE [LARGE SCALE GENOMIC DNA]</scope>
</reference>
<keyword evidence="3" id="KW-1185">Reference proteome</keyword>
<organism evidence="4">
    <name type="scientific">Onchocerca flexuosa</name>
    <dbReference type="NCBI Taxonomy" id="387005"/>
    <lineage>
        <taxon>Eukaryota</taxon>
        <taxon>Metazoa</taxon>
        <taxon>Ecdysozoa</taxon>
        <taxon>Nematoda</taxon>
        <taxon>Chromadorea</taxon>
        <taxon>Rhabditida</taxon>
        <taxon>Spirurina</taxon>
        <taxon>Spiruromorpha</taxon>
        <taxon>Filarioidea</taxon>
        <taxon>Onchocercidae</taxon>
        <taxon>Onchocerca</taxon>
    </lineage>
</organism>
<dbReference type="Gene3D" id="3.40.1190.20">
    <property type="match status" value="1"/>
</dbReference>
<evidence type="ECO:0000259" key="1">
    <source>
        <dbReference type="Pfam" id="PF00294"/>
    </source>
</evidence>
<dbReference type="STRING" id="387005.A0A183HK40"/>
<evidence type="ECO:0000313" key="3">
    <source>
        <dbReference type="Proteomes" id="UP000267606"/>
    </source>
</evidence>
<protein>
    <submittedName>
        <fullName evidence="4">PfkB domain-containing protein</fullName>
    </submittedName>
</protein>
<dbReference type="WBParaSite" id="OFLC_0000785101-mRNA-1">
    <property type="protein sequence ID" value="OFLC_0000785101-mRNA-1"/>
    <property type="gene ID" value="OFLC_0000785101"/>
</dbReference>
<gene>
    <name evidence="2" type="ORF">OFLC_LOCUS7852</name>
</gene>
<reference evidence="4" key="1">
    <citation type="submission" date="2016-06" db="UniProtKB">
        <authorList>
            <consortium name="WormBaseParasite"/>
        </authorList>
    </citation>
    <scope>IDENTIFICATION</scope>
</reference>
<dbReference type="EMBL" id="UZAJ01008471">
    <property type="protein sequence ID" value="VDO52827.1"/>
    <property type="molecule type" value="Genomic_DNA"/>
</dbReference>
<dbReference type="Proteomes" id="UP000267606">
    <property type="component" value="Unassembled WGS sequence"/>
</dbReference>
<proteinExistence type="predicted"/>
<dbReference type="InterPro" id="IPR029056">
    <property type="entry name" value="Ribokinase-like"/>
</dbReference>
<dbReference type="Pfam" id="PF00294">
    <property type="entry name" value="PfkB"/>
    <property type="match status" value="1"/>
</dbReference>
<dbReference type="GO" id="GO:0006796">
    <property type="term" value="P:phosphate-containing compound metabolic process"/>
    <property type="evidence" value="ECO:0007669"/>
    <property type="project" value="UniProtKB-ARBA"/>
</dbReference>
<dbReference type="AlphaFoldDB" id="A0A183HK40"/>
<sequence length="108" mass="11622">MEKKGFQNKEETVVGIQQEYGASHAIVICPWAEQGVAARDTANGEMISVDAFVQAGPAIDTLGAGDCFIACCIHFLNEGDNLREVLIKACRITGKKVARRGLLELDVS</sequence>
<name>A0A183HK40_9BILA</name>
<evidence type="ECO:0000313" key="4">
    <source>
        <dbReference type="WBParaSite" id="OFLC_0000785101-mRNA-1"/>
    </source>
</evidence>
<dbReference type="InterPro" id="IPR011611">
    <property type="entry name" value="PfkB_dom"/>
</dbReference>
<feature type="domain" description="Carbohydrate kinase PfkB" evidence="1">
    <location>
        <begin position="24"/>
        <end position="101"/>
    </location>
</feature>